<dbReference type="InterPro" id="IPR014886">
    <property type="entry name" value="La_xRRM"/>
</dbReference>
<dbReference type="InterPro" id="IPR036390">
    <property type="entry name" value="WH_DNA-bd_sf"/>
</dbReference>
<keyword evidence="7 13" id="KW-0694">RNA-binding</keyword>
<dbReference type="Pfam" id="PF00076">
    <property type="entry name" value="RRM_1"/>
    <property type="match status" value="1"/>
</dbReference>
<feature type="compositionally biased region" description="Basic and acidic residues" evidence="14">
    <location>
        <begin position="210"/>
        <end position="229"/>
    </location>
</feature>
<keyword evidence="10" id="KW-0508">mRNA splicing</keyword>
<dbReference type="Pfam" id="PF08777">
    <property type="entry name" value="RRM_3"/>
    <property type="match status" value="1"/>
</dbReference>
<evidence type="ECO:0000256" key="3">
    <source>
        <dbReference type="ARBA" id="ARBA00015867"/>
    </source>
</evidence>
<dbReference type="SUPFAM" id="SSF54928">
    <property type="entry name" value="RNA-binding domain, RBD"/>
    <property type="match status" value="2"/>
</dbReference>
<dbReference type="PROSITE" id="PS50961">
    <property type="entry name" value="HTH_LA"/>
    <property type="match status" value="1"/>
</dbReference>
<feature type="compositionally biased region" description="Basic and acidic residues" evidence="14">
    <location>
        <begin position="371"/>
        <end position="410"/>
    </location>
</feature>
<dbReference type="SUPFAM" id="SSF46785">
    <property type="entry name" value="Winged helix' DNA-binding domain"/>
    <property type="match status" value="1"/>
</dbReference>
<evidence type="ECO:0000256" key="5">
    <source>
        <dbReference type="ARBA" id="ARBA00022782"/>
    </source>
</evidence>
<evidence type="ECO:0000256" key="12">
    <source>
        <dbReference type="ARBA" id="ARBA00029640"/>
    </source>
</evidence>
<gene>
    <name evidence="19" type="primary">LOC100372781</name>
</gene>
<dbReference type="InterPro" id="IPR012677">
    <property type="entry name" value="Nucleotide-bd_a/b_plait_sf"/>
</dbReference>
<feature type="domain" description="HTH La-type RNA-binding" evidence="16">
    <location>
        <begin position="24"/>
        <end position="115"/>
    </location>
</feature>
<dbReference type="SMART" id="SM00360">
    <property type="entry name" value="RRM"/>
    <property type="match status" value="2"/>
</dbReference>
<dbReference type="CDD" id="cd12290">
    <property type="entry name" value="RRM1_LARP7"/>
    <property type="match status" value="1"/>
</dbReference>
<sequence length="699" mass="81036">MENRMETMKKKYEEDDVHPNKPKRRRVKNLISQIKNQLEFYFSDANLRKDRFLKQHMDSNEEGFVDVDVLLLFNKLKSLSEDSKLIVRAAIDSTLLKVNLEGNKIGRKKPLSAPKYNIDDLTVYAECLPSNTSHEWLKTVFDAYGTVTYVSIPRYKTTGDIKGFAFIEFSTPQEAQLACKKLNNPPDDVADRPGRFPKTVARKFIPGITGDKHPHQHGDIQKEIEDDSRVKKRRKRSNDNSSSDESDAKKRKKESEAVQGPSEKTNENIELDFVKDNDRQVKEKPGNRKDTDKHGKDKNKHRKDEDRKDKDRYEKDTNKDDSQIKSDGKDGNKRRKEDKPSKETDRHKTDRDTCIKDEEKLSRNQSDNNEDSGKKDKDGHGIVEDSHDKNKDKLRESKKSDEQKRERLTKDNTGISKKQHKLKTQNSDESESDDNPDDLSKQKHQEGKSQGIKRKLKDDDDNYKKKRKLQSQVVEVKKKRKRNKLKKKKADRVKEKSKITPKIPQMRVIPKKEWLELRNEYLQLQKANMSQLKKDMAALRGKQYEKKRIPIDQENQEKITEMPFTEGVVVKVKSSKPISSKKVLRELFAAISPVAYIDFKDEDTTGFVRFQTQEGAKLVVEQFSPAGKEAKLYTTLLKGDDEKKYWEKINLDRNTKLSSGGSKKKRCKKKGIEKVLAKASRLSTSLRTGTASHIRFQED</sequence>
<dbReference type="InterPro" id="IPR045180">
    <property type="entry name" value="La_dom_prot"/>
</dbReference>
<dbReference type="RefSeq" id="XP_006819903.1">
    <property type="nucleotide sequence ID" value="XM_006819840.1"/>
</dbReference>
<dbReference type="PROSITE" id="PS51939">
    <property type="entry name" value="XRRM"/>
    <property type="match status" value="1"/>
</dbReference>
<proteinExistence type="inferred from homology"/>
<keyword evidence="18" id="KW-1185">Reference proteome</keyword>
<evidence type="ECO:0000256" key="10">
    <source>
        <dbReference type="ARBA" id="ARBA00023187"/>
    </source>
</evidence>
<dbReference type="GeneID" id="100372781"/>
<evidence type="ECO:0000256" key="13">
    <source>
        <dbReference type="PROSITE-ProRule" id="PRU00332"/>
    </source>
</evidence>
<feature type="domain" description="RRM" evidence="15">
    <location>
        <begin position="121"/>
        <end position="184"/>
    </location>
</feature>
<evidence type="ECO:0000256" key="8">
    <source>
        <dbReference type="ARBA" id="ARBA00023015"/>
    </source>
</evidence>
<accession>A0ABM0MIR2</accession>
<dbReference type="PROSITE" id="PS50102">
    <property type="entry name" value="RRM"/>
    <property type="match status" value="1"/>
</dbReference>
<evidence type="ECO:0000313" key="19">
    <source>
        <dbReference type="RefSeq" id="XP_006819903.1"/>
    </source>
</evidence>
<feature type="region of interest" description="Disordered" evidence="14">
    <location>
        <begin position="205"/>
        <end position="504"/>
    </location>
</feature>
<feature type="region of interest" description="Disordered" evidence="14">
    <location>
        <begin position="1"/>
        <end position="23"/>
    </location>
</feature>
<dbReference type="CDD" id="cd07323">
    <property type="entry name" value="LAM"/>
    <property type="match status" value="1"/>
</dbReference>
<dbReference type="InterPro" id="IPR002344">
    <property type="entry name" value="Lupus_La"/>
</dbReference>
<protein>
    <recommendedName>
        <fullName evidence="3">La-related protein 7</fullName>
    </recommendedName>
    <alternativeName>
        <fullName evidence="12">La ribonucleoprotein domain family member 7</fullName>
    </alternativeName>
</protein>
<evidence type="ECO:0000259" key="17">
    <source>
        <dbReference type="PROSITE" id="PS51939"/>
    </source>
</evidence>
<name>A0ABM0MIR2_SACKO</name>
<evidence type="ECO:0000256" key="1">
    <source>
        <dbReference type="ARBA" id="ARBA00004642"/>
    </source>
</evidence>
<dbReference type="InterPro" id="IPR035979">
    <property type="entry name" value="RBD_domain_sf"/>
</dbReference>
<evidence type="ECO:0000256" key="2">
    <source>
        <dbReference type="ARBA" id="ARBA00008680"/>
    </source>
</evidence>
<evidence type="ECO:0000313" key="18">
    <source>
        <dbReference type="Proteomes" id="UP000694865"/>
    </source>
</evidence>
<comment type="similarity">
    <text evidence="2">Belongs to the LARP7 family.</text>
</comment>
<evidence type="ECO:0000259" key="15">
    <source>
        <dbReference type="PROSITE" id="PS50102"/>
    </source>
</evidence>
<dbReference type="Gene3D" id="1.10.10.10">
    <property type="entry name" value="Winged helix-like DNA-binding domain superfamily/Winged helix DNA-binding domain"/>
    <property type="match status" value="1"/>
</dbReference>
<keyword evidence="8" id="KW-0805">Transcription regulation</keyword>
<feature type="compositionally biased region" description="Basic and acidic residues" evidence="14">
    <location>
        <begin position="438"/>
        <end position="447"/>
    </location>
</feature>
<dbReference type="PANTHER" id="PTHR22792:SF62">
    <property type="entry name" value="LA-RELATED PROTEIN 7"/>
    <property type="match status" value="1"/>
</dbReference>
<feature type="compositionally biased region" description="Basic and acidic residues" evidence="14">
    <location>
        <begin position="302"/>
        <end position="362"/>
    </location>
</feature>
<keyword evidence="9" id="KW-0804">Transcription</keyword>
<evidence type="ECO:0000256" key="4">
    <source>
        <dbReference type="ARBA" id="ARBA00022664"/>
    </source>
</evidence>
<dbReference type="Proteomes" id="UP000694865">
    <property type="component" value="Unplaced"/>
</dbReference>
<evidence type="ECO:0000256" key="14">
    <source>
        <dbReference type="SAM" id="MobiDB-lite"/>
    </source>
</evidence>
<dbReference type="Pfam" id="PF05383">
    <property type="entry name" value="La"/>
    <property type="match status" value="1"/>
</dbReference>
<dbReference type="InterPro" id="IPR036388">
    <property type="entry name" value="WH-like_DNA-bd_sf"/>
</dbReference>
<evidence type="ECO:0000256" key="9">
    <source>
        <dbReference type="ARBA" id="ARBA00023163"/>
    </source>
</evidence>
<dbReference type="InterPro" id="IPR000504">
    <property type="entry name" value="RRM_dom"/>
</dbReference>
<keyword evidence="5" id="KW-0221">Differentiation</keyword>
<organism evidence="18 19">
    <name type="scientific">Saccoglossus kowalevskii</name>
    <name type="common">Acorn worm</name>
    <dbReference type="NCBI Taxonomy" id="10224"/>
    <lineage>
        <taxon>Eukaryota</taxon>
        <taxon>Metazoa</taxon>
        <taxon>Hemichordata</taxon>
        <taxon>Enteropneusta</taxon>
        <taxon>Harrimaniidae</taxon>
        <taxon>Saccoglossus</taxon>
    </lineage>
</organism>
<dbReference type="SMART" id="SM00715">
    <property type="entry name" value="LA"/>
    <property type="match status" value="1"/>
</dbReference>
<evidence type="ECO:0000259" key="16">
    <source>
        <dbReference type="PROSITE" id="PS50961"/>
    </source>
</evidence>
<reference evidence="19" key="1">
    <citation type="submission" date="2025-08" db="UniProtKB">
        <authorList>
            <consortium name="RefSeq"/>
        </authorList>
    </citation>
    <scope>IDENTIFICATION</scope>
    <source>
        <tissue evidence="19">Testes</tissue>
    </source>
</reference>
<feature type="domain" description="XRRM" evidence="17">
    <location>
        <begin position="563"/>
        <end position="681"/>
    </location>
</feature>
<feature type="compositionally biased region" description="Acidic residues" evidence="14">
    <location>
        <begin position="428"/>
        <end position="437"/>
    </location>
</feature>
<feature type="compositionally biased region" description="Basic residues" evidence="14">
    <location>
        <begin position="477"/>
        <end position="491"/>
    </location>
</feature>
<feature type="compositionally biased region" description="Basic and acidic residues" evidence="14">
    <location>
        <begin position="264"/>
        <end position="295"/>
    </location>
</feature>
<keyword evidence="6" id="KW-0744">Spermatogenesis</keyword>
<keyword evidence="4" id="KW-0507">mRNA processing</keyword>
<evidence type="ECO:0000256" key="11">
    <source>
        <dbReference type="ARBA" id="ARBA00023242"/>
    </source>
</evidence>
<evidence type="ECO:0000256" key="6">
    <source>
        <dbReference type="ARBA" id="ARBA00022871"/>
    </source>
</evidence>
<comment type="subcellular location">
    <subcellularLocation>
        <location evidence="1">Nucleus</location>
        <location evidence="1">Nucleoplasm</location>
    </subcellularLocation>
</comment>
<dbReference type="PRINTS" id="PR00302">
    <property type="entry name" value="LUPUSLA"/>
</dbReference>
<dbReference type="InterPro" id="IPR034887">
    <property type="entry name" value="LARP7_RRM1"/>
</dbReference>
<evidence type="ECO:0000256" key="7">
    <source>
        <dbReference type="ARBA" id="ARBA00022884"/>
    </source>
</evidence>
<dbReference type="Gene3D" id="3.30.70.330">
    <property type="match status" value="2"/>
</dbReference>
<dbReference type="PANTHER" id="PTHR22792">
    <property type="entry name" value="LUPUS LA PROTEIN-RELATED"/>
    <property type="match status" value="1"/>
</dbReference>
<keyword evidence="11" id="KW-0539">Nucleus</keyword>
<feature type="compositionally biased region" description="Basic and acidic residues" evidence="14">
    <location>
        <begin position="1"/>
        <end position="19"/>
    </location>
</feature>
<dbReference type="InterPro" id="IPR006630">
    <property type="entry name" value="La_HTH"/>
</dbReference>